<dbReference type="PANTHER" id="PTHR46211:SF1">
    <property type="entry name" value="GLYCEROPHOSPHODIESTER PHOSPHODIESTERASE, CYTOPLASMIC"/>
    <property type="match status" value="1"/>
</dbReference>
<evidence type="ECO:0000259" key="1">
    <source>
        <dbReference type="PROSITE" id="PS51704"/>
    </source>
</evidence>
<dbReference type="AlphaFoldDB" id="A0A4R3LPJ8"/>
<evidence type="ECO:0000313" key="2">
    <source>
        <dbReference type="EMBL" id="TCT01626.1"/>
    </source>
</evidence>
<dbReference type="SUPFAM" id="SSF51695">
    <property type="entry name" value="PLC-like phosphodiesterases"/>
    <property type="match status" value="1"/>
</dbReference>
<gene>
    <name evidence="2" type="ORF">EDC26_12324</name>
</gene>
<dbReference type="CDD" id="cd08562">
    <property type="entry name" value="GDPD_EcUgpQ_like"/>
    <property type="match status" value="1"/>
</dbReference>
<dbReference type="RefSeq" id="WP_132585838.1">
    <property type="nucleotide sequence ID" value="NZ_SMAJ01000023.1"/>
</dbReference>
<protein>
    <submittedName>
        <fullName evidence="2">Glycerophosphoryl diester phosphodiesterase</fullName>
    </submittedName>
</protein>
<comment type="caution">
    <text evidence="2">The sequence shown here is derived from an EMBL/GenBank/DDBJ whole genome shotgun (WGS) entry which is preliminary data.</text>
</comment>
<dbReference type="EMBL" id="SMAJ01000023">
    <property type="protein sequence ID" value="TCT01626.1"/>
    <property type="molecule type" value="Genomic_DNA"/>
</dbReference>
<proteinExistence type="predicted"/>
<dbReference type="NCBIfam" id="NF006989">
    <property type="entry name" value="PRK09454.1"/>
    <property type="match status" value="1"/>
</dbReference>
<dbReference type="OrthoDB" id="9795622at2"/>
<feature type="domain" description="GP-PDE" evidence="1">
    <location>
        <begin position="11"/>
        <end position="250"/>
    </location>
</feature>
<dbReference type="GO" id="GO:0006629">
    <property type="term" value="P:lipid metabolic process"/>
    <property type="evidence" value="ECO:0007669"/>
    <property type="project" value="InterPro"/>
</dbReference>
<evidence type="ECO:0000313" key="3">
    <source>
        <dbReference type="Proteomes" id="UP000295525"/>
    </source>
</evidence>
<dbReference type="Gene3D" id="3.20.20.190">
    <property type="entry name" value="Phosphatidylinositol (PI) phosphodiesterase"/>
    <property type="match status" value="1"/>
</dbReference>
<name>A0A4R3LPJ8_9BURK</name>
<dbReference type="PROSITE" id="PS51704">
    <property type="entry name" value="GP_PDE"/>
    <property type="match status" value="1"/>
</dbReference>
<dbReference type="Pfam" id="PF03009">
    <property type="entry name" value="GDPD"/>
    <property type="match status" value="1"/>
</dbReference>
<dbReference type="InterPro" id="IPR030395">
    <property type="entry name" value="GP_PDE_dom"/>
</dbReference>
<dbReference type="InterPro" id="IPR017946">
    <property type="entry name" value="PLC-like_Pdiesterase_TIM-brl"/>
</dbReference>
<dbReference type="Proteomes" id="UP000295525">
    <property type="component" value="Unassembled WGS sequence"/>
</dbReference>
<keyword evidence="3" id="KW-1185">Reference proteome</keyword>
<accession>A0A4R3LPJ8</accession>
<sequence>MSESKISWPYPKMIAHRGAGRLAPENTLASMRLGAEHGFSMMEYDVKLSRDGVPVLLHDDTVDRSSNGTGNAADQTYNELAKLDFGGWHSKPYAGEPIPTLYAIAAFTLANNIFSNIEIKPHTGAEAETGTQVALIARQLWAGAAVAPLLSSFSEIALESALKAAPELPRALLIDGALPADWLTRVQRLKCVSVNMGDRNTTKEVVRTVRAAGYKIAVWTVNDAARARELFDWGCDAIFTDAIDTLSPHF</sequence>
<organism evidence="2 3">
    <name type="scientific">Paralcaligenes ureilyticus</name>
    <dbReference type="NCBI Taxonomy" id="627131"/>
    <lineage>
        <taxon>Bacteria</taxon>
        <taxon>Pseudomonadati</taxon>
        <taxon>Pseudomonadota</taxon>
        <taxon>Betaproteobacteria</taxon>
        <taxon>Burkholderiales</taxon>
        <taxon>Alcaligenaceae</taxon>
        <taxon>Paralcaligenes</taxon>
    </lineage>
</organism>
<reference evidence="2 3" key="1">
    <citation type="submission" date="2019-03" db="EMBL/GenBank/DDBJ databases">
        <title>Genomic Encyclopedia of Type Strains, Phase IV (KMG-IV): sequencing the most valuable type-strain genomes for metagenomic binning, comparative biology and taxonomic classification.</title>
        <authorList>
            <person name="Goeker M."/>
        </authorList>
    </citation>
    <scope>NUCLEOTIDE SEQUENCE [LARGE SCALE GENOMIC DNA]</scope>
    <source>
        <strain evidence="2 3">DSM 24591</strain>
    </source>
</reference>
<dbReference type="GO" id="GO:0008081">
    <property type="term" value="F:phosphoric diester hydrolase activity"/>
    <property type="evidence" value="ECO:0007669"/>
    <property type="project" value="InterPro"/>
</dbReference>
<dbReference type="PANTHER" id="PTHR46211">
    <property type="entry name" value="GLYCEROPHOSPHORYL DIESTER PHOSPHODIESTERASE"/>
    <property type="match status" value="1"/>
</dbReference>